<dbReference type="PROSITE" id="PS00775">
    <property type="entry name" value="GLYCOSYL_HYDROL_F3"/>
    <property type="match status" value="1"/>
</dbReference>
<dbReference type="InterPro" id="IPR050226">
    <property type="entry name" value="NagZ_Beta-hexosaminidase"/>
</dbReference>
<dbReference type="SUPFAM" id="SSF51445">
    <property type="entry name" value="(Trans)glycosidases"/>
    <property type="match status" value="1"/>
</dbReference>
<evidence type="ECO:0000256" key="6">
    <source>
        <dbReference type="SAM" id="MobiDB-lite"/>
    </source>
</evidence>
<keyword evidence="10" id="KW-1185">Reference proteome</keyword>
<evidence type="ECO:0000256" key="1">
    <source>
        <dbReference type="ARBA" id="ARBA00001231"/>
    </source>
</evidence>
<feature type="region of interest" description="Disordered" evidence="6">
    <location>
        <begin position="29"/>
        <end position="118"/>
    </location>
</feature>
<name>A0A1H1QXC9_9ACTN</name>
<keyword evidence="5" id="KW-0326">Glycosidase</keyword>
<evidence type="ECO:0000256" key="5">
    <source>
        <dbReference type="ARBA" id="ARBA00023295"/>
    </source>
</evidence>
<dbReference type="InterPro" id="IPR001764">
    <property type="entry name" value="Glyco_hydro_3_N"/>
</dbReference>
<protein>
    <recommendedName>
        <fullName evidence="3">beta-N-acetylhexosaminidase</fullName>
        <ecNumber evidence="3">3.2.1.52</ecNumber>
    </recommendedName>
</protein>
<feature type="compositionally biased region" description="Low complexity" evidence="6">
    <location>
        <begin position="97"/>
        <end position="115"/>
    </location>
</feature>
<sequence>MSVGPTVARMTLRVAVAVLAAVVVAAGCANNGASPGPPPRTSSIRATSQEPSPSATPSQEPSPSATTSQEPSPSATPSQEPSPSATPSQEPSPPATPSDTPTTPARDTPTPDSTAQPQGCVDRVYAGMSRAQRVGQLIMSAVSTSGVTSSELDVLRRDHVGGVILMGHTYAGANHVRSVTNRTQSVAPTVAGSRVGLLVATDQEGGKVQVLNGPGFSAIPTAVVQGQWLTAQLRQRAAEWGRQLRGAGVNLDLAPVVDVVPPNLVSANHPIGRLSREYGNDPETVARQSSAFVRGLGQSRVESALKHFPSLGHVVGNTDFSADVVDDVTTRSGDFVLPYRSGTQAGAGFVMASLARYTRIDPANLSVFSPVLLRDVLRGQLGFRGVVISDDLGAAVAVHSVSPGKRATRFLSAGGDMVLTVDPSTVDAMTSAVLSRVSSDTSFRAHVDASVHRVLTAKVEAGLLGCAG</sequence>
<gene>
    <name evidence="9" type="ORF">SAMN04489717_2190</name>
</gene>
<dbReference type="Gene3D" id="3.20.20.300">
    <property type="entry name" value="Glycoside hydrolase, family 3, N-terminal domain"/>
    <property type="match status" value="1"/>
</dbReference>
<dbReference type="STRING" id="117157.SAMN04489717_2190"/>
<dbReference type="InterPro" id="IPR017853">
    <property type="entry name" value="GH"/>
</dbReference>
<evidence type="ECO:0000313" key="9">
    <source>
        <dbReference type="EMBL" id="SDS28184.1"/>
    </source>
</evidence>
<dbReference type="GO" id="GO:0005975">
    <property type="term" value="P:carbohydrate metabolic process"/>
    <property type="evidence" value="ECO:0007669"/>
    <property type="project" value="InterPro"/>
</dbReference>
<keyword evidence="4" id="KW-0378">Hydrolase</keyword>
<feature type="signal peptide" evidence="7">
    <location>
        <begin position="1"/>
        <end position="20"/>
    </location>
</feature>
<organism evidence="9 10">
    <name type="scientific">Actinopolymorpha singaporensis</name>
    <dbReference type="NCBI Taxonomy" id="117157"/>
    <lineage>
        <taxon>Bacteria</taxon>
        <taxon>Bacillati</taxon>
        <taxon>Actinomycetota</taxon>
        <taxon>Actinomycetes</taxon>
        <taxon>Propionibacteriales</taxon>
        <taxon>Actinopolymorphaceae</taxon>
        <taxon>Actinopolymorpha</taxon>
    </lineage>
</organism>
<evidence type="ECO:0000313" key="10">
    <source>
        <dbReference type="Proteomes" id="UP000198983"/>
    </source>
</evidence>
<evidence type="ECO:0000256" key="4">
    <source>
        <dbReference type="ARBA" id="ARBA00022801"/>
    </source>
</evidence>
<dbReference type="PANTHER" id="PTHR30480">
    <property type="entry name" value="BETA-HEXOSAMINIDASE-RELATED"/>
    <property type="match status" value="1"/>
</dbReference>
<dbReference type="GO" id="GO:0009254">
    <property type="term" value="P:peptidoglycan turnover"/>
    <property type="evidence" value="ECO:0007669"/>
    <property type="project" value="TreeGrafter"/>
</dbReference>
<dbReference type="InterPro" id="IPR019800">
    <property type="entry name" value="Glyco_hydro_3_AS"/>
</dbReference>
<evidence type="ECO:0000256" key="2">
    <source>
        <dbReference type="ARBA" id="ARBA00005336"/>
    </source>
</evidence>
<evidence type="ECO:0000256" key="3">
    <source>
        <dbReference type="ARBA" id="ARBA00012663"/>
    </source>
</evidence>
<feature type="chain" id="PRO_5009258149" description="beta-N-acetylhexosaminidase" evidence="7">
    <location>
        <begin position="21"/>
        <end position="468"/>
    </location>
</feature>
<dbReference type="EMBL" id="LT629732">
    <property type="protein sequence ID" value="SDS28184.1"/>
    <property type="molecule type" value="Genomic_DNA"/>
</dbReference>
<keyword evidence="7" id="KW-0732">Signal</keyword>
<dbReference type="PANTHER" id="PTHR30480:SF13">
    <property type="entry name" value="BETA-HEXOSAMINIDASE"/>
    <property type="match status" value="1"/>
</dbReference>
<dbReference type="InterPro" id="IPR036962">
    <property type="entry name" value="Glyco_hydro_3_N_sf"/>
</dbReference>
<proteinExistence type="inferred from homology"/>
<comment type="catalytic activity">
    <reaction evidence="1">
        <text>Hydrolysis of terminal non-reducing N-acetyl-D-hexosamine residues in N-acetyl-beta-D-hexosaminides.</text>
        <dbReference type="EC" id="3.2.1.52"/>
    </reaction>
</comment>
<reference evidence="9 10" key="1">
    <citation type="submission" date="2016-10" db="EMBL/GenBank/DDBJ databases">
        <authorList>
            <person name="de Groot N.N."/>
        </authorList>
    </citation>
    <scope>NUCLEOTIDE SEQUENCE [LARGE SCALE GENOMIC DNA]</scope>
    <source>
        <strain evidence="9 10">DSM 22024</strain>
    </source>
</reference>
<dbReference type="AlphaFoldDB" id="A0A1H1QXC9"/>
<feature type="domain" description="Glycoside hydrolase family 3 N-terminal" evidence="8">
    <location>
        <begin position="133"/>
        <end position="456"/>
    </location>
</feature>
<feature type="compositionally biased region" description="Polar residues" evidence="6">
    <location>
        <begin position="41"/>
        <end position="89"/>
    </location>
</feature>
<dbReference type="Pfam" id="PF00933">
    <property type="entry name" value="Glyco_hydro_3"/>
    <property type="match status" value="1"/>
</dbReference>
<dbReference type="EC" id="3.2.1.52" evidence="3"/>
<evidence type="ECO:0000256" key="7">
    <source>
        <dbReference type="SAM" id="SignalP"/>
    </source>
</evidence>
<evidence type="ECO:0000259" key="8">
    <source>
        <dbReference type="Pfam" id="PF00933"/>
    </source>
</evidence>
<accession>A0A1H1QXC9</accession>
<comment type="similarity">
    <text evidence="2">Belongs to the glycosyl hydrolase 3 family.</text>
</comment>
<dbReference type="Proteomes" id="UP000198983">
    <property type="component" value="Chromosome I"/>
</dbReference>
<dbReference type="GO" id="GO:0004563">
    <property type="term" value="F:beta-N-acetylhexosaminidase activity"/>
    <property type="evidence" value="ECO:0007669"/>
    <property type="project" value="UniProtKB-EC"/>
</dbReference>